<dbReference type="GO" id="GO:0005975">
    <property type="term" value="P:carbohydrate metabolic process"/>
    <property type="evidence" value="ECO:0007669"/>
    <property type="project" value="UniProtKB-ARBA"/>
</dbReference>
<dbReference type="Gene3D" id="2.130.10.30">
    <property type="entry name" value="Regulator of chromosome condensation 1/beta-lactamase-inhibitor protein II"/>
    <property type="match status" value="2"/>
</dbReference>
<name>A0A561EJ26_9ACTN</name>
<dbReference type="AlphaFoldDB" id="A0A561EJ26"/>
<dbReference type="InterPro" id="IPR009091">
    <property type="entry name" value="RCC1/BLIP-II"/>
</dbReference>
<dbReference type="NCBIfam" id="TIGR01451">
    <property type="entry name" value="B_ant_repeat"/>
    <property type="match status" value="1"/>
</dbReference>
<evidence type="ECO:0000259" key="4">
    <source>
        <dbReference type="Pfam" id="PF01345"/>
    </source>
</evidence>
<dbReference type="InterPro" id="IPR000408">
    <property type="entry name" value="Reg_chr_condens"/>
</dbReference>
<comment type="caution">
    <text evidence="6">The sequence shown here is derived from an EMBL/GenBank/DDBJ whole genome shotgun (WGS) entry which is preliminary data.</text>
</comment>
<dbReference type="InterPro" id="IPR047589">
    <property type="entry name" value="DUF11_rpt"/>
</dbReference>
<dbReference type="PROSITE" id="PS00626">
    <property type="entry name" value="RCC1_2"/>
    <property type="match status" value="3"/>
</dbReference>
<evidence type="ECO:0000256" key="1">
    <source>
        <dbReference type="ARBA" id="ARBA00022658"/>
    </source>
</evidence>
<keyword evidence="1" id="KW-0344">Guanine-nucleotide releasing factor</keyword>
<dbReference type="Proteomes" id="UP000318416">
    <property type="component" value="Unassembled WGS sequence"/>
</dbReference>
<dbReference type="EMBL" id="VIVR01000001">
    <property type="protein sequence ID" value="TWE15621.1"/>
    <property type="molecule type" value="Genomic_DNA"/>
</dbReference>
<dbReference type="Pfam" id="PF25390">
    <property type="entry name" value="WD40_RLD"/>
    <property type="match status" value="1"/>
</dbReference>
<keyword evidence="2" id="KW-0677">Repeat</keyword>
<dbReference type="Pfam" id="PF01345">
    <property type="entry name" value="DUF11"/>
    <property type="match status" value="1"/>
</dbReference>
<dbReference type="PRINTS" id="PR00633">
    <property type="entry name" value="RCCNDNSATION"/>
</dbReference>
<reference evidence="6 7" key="1">
    <citation type="submission" date="2019-06" db="EMBL/GenBank/DDBJ databases">
        <title>Sequencing the genomes of 1000 actinobacteria strains.</title>
        <authorList>
            <person name="Klenk H.-P."/>
        </authorList>
    </citation>
    <scope>NUCLEOTIDE SEQUENCE [LARGE SCALE GENOMIC DNA]</scope>
    <source>
        <strain evidence="6 7">DSM 41649</strain>
    </source>
</reference>
<dbReference type="InterPro" id="IPR051553">
    <property type="entry name" value="Ran_GTPase-activating"/>
</dbReference>
<feature type="compositionally biased region" description="Low complexity" evidence="3">
    <location>
        <begin position="567"/>
        <end position="594"/>
    </location>
</feature>
<dbReference type="PROSITE" id="PS50012">
    <property type="entry name" value="RCC1_3"/>
    <property type="match status" value="7"/>
</dbReference>
<dbReference type="Gene3D" id="2.60.40.10">
    <property type="entry name" value="Immunoglobulins"/>
    <property type="match status" value="1"/>
</dbReference>
<dbReference type="InterPro" id="IPR001434">
    <property type="entry name" value="OmcB-like_DUF11"/>
</dbReference>
<evidence type="ECO:0000259" key="5">
    <source>
        <dbReference type="Pfam" id="PF25390"/>
    </source>
</evidence>
<gene>
    <name evidence="6" type="ORF">FB465_0539</name>
</gene>
<sequence>MPHVLTVDHPPGPPHRPSLPGLRVLVLALLAALLLAVGVTPAHAAPGPGVRALRPGVPGTALGWGRGNNGQLGDGTTIANRTTPDRVCGGAPCTGPLQDVISLSSGDLHTLALRSDGTVLAWGNNASGQLGNGTYTDQATPTPVCAAGQSAPCSAFLSGVVAVAAGYSYSLALLADGTVAAWGSNAFGQLGDGTTSSRNTPVTTCRYSCTSALSNVVAITAGGGNLALLSSGFVFSWGANERGELGNGTTTNSTSAEPVCADQACNASLTGITAVSAGGGHSMALRSDSSVVAWGLNADGEVGDGTTTDRYAPVRVCAVGQSAPCTQGLTGIAALGTGALSAAVTTTGAVRTWGYNFLGQLGDGTTTNRTTPVIVCAVGESAPCTRGLTGVSAVTSGTGHAVALRSDGGVVGWGWNTNGQVGDGTTTQRNTPVRVCAVGESAPCGRFLEGATVISGGTEFTTAVVRPLADLAVAISASPEPVVNGANLTYTVTVRNSGPTSAEGVTLTDTVPANGRFVSAAASKGSCVTPPVGSTDSVKCTIGVLASGTTATVTLVVRPVSTGGGSITDTARATGTTPDPDTDNNTATITTPLR</sequence>
<keyword evidence="7" id="KW-1185">Reference proteome</keyword>
<dbReference type="RefSeq" id="WP_145787226.1">
    <property type="nucleotide sequence ID" value="NZ_BAAABR010000004.1"/>
</dbReference>
<dbReference type="PANTHER" id="PTHR45982:SF1">
    <property type="entry name" value="REGULATOR OF CHROMOSOME CONDENSATION"/>
    <property type="match status" value="1"/>
</dbReference>
<feature type="domain" description="DUF11" evidence="4">
    <location>
        <begin position="470"/>
        <end position="590"/>
    </location>
</feature>
<dbReference type="SUPFAM" id="SSF50985">
    <property type="entry name" value="RCC1/BLIP-II"/>
    <property type="match status" value="2"/>
</dbReference>
<feature type="domain" description="RCC1-like" evidence="5">
    <location>
        <begin position="62"/>
        <end position="460"/>
    </location>
</feature>
<dbReference type="OrthoDB" id="9796385at2"/>
<accession>A0A561EJ26</accession>
<dbReference type="InterPro" id="IPR013783">
    <property type="entry name" value="Ig-like_fold"/>
</dbReference>
<protein>
    <submittedName>
        <fullName evidence="6">Putative repeat protein (TIGR01451 family)</fullName>
    </submittedName>
</protein>
<evidence type="ECO:0000256" key="2">
    <source>
        <dbReference type="ARBA" id="ARBA00022737"/>
    </source>
</evidence>
<dbReference type="PANTHER" id="PTHR45982">
    <property type="entry name" value="REGULATOR OF CHROMOSOME CONDENSATION"/>
    <property type="match status" value="1"/>
</dbReference>
<evidence type="ECO:0000313" key="6">
    <source>
        <dbReference type="EMBL" id="TWE15621.1"/>
    </source>
</evidence>
<organism evidence="6 7">
    <name type="scientific">Kitasatospora atroaurantiaca</name>
    <dbReference type="NCBI Taxonomy" id="285545"/>
    <lineage>
        <taxon>Bacteria</taxon>
        <taxon>Bacillati</taxon>
        <taxon>Actinomycetota</taxon>
        <taxon>Actinomycetes</taxon>
        <taxon>Kitasatosporales</taxon>
        <taxon>Streptomycetaceae</taxon>
        <taxon>Kitasatospora</taxon>
    </lineage>
</organism>
<proteinExistence type="predicted"/>
<evidence type="ECO:0000256" key="3">
    <source>
        <dbReference type="SAM" id="MobiDB-lite"/>
    </source>
</evidence>
<dbReference type="GO" id="GO:0005737">
    <property type="term" value="C:cytoplasm"/>
    <property type="evidence" value="ECO:0007669"/>
    <property type="project" value="TreeGrafter"/>
</dbReference>
<feature type="region of interest" description="Disordered" evidence="3">
    <location>
        <begin position="563"/>
        <end position="594"/>
    </location>
</feature>
<evidence type="ECO:0000313" key="7">
    <source>
        <dbReference type="Proteomes" id="UP000318416"/>
    </source>
</evidence>
<dbReference type="InterPro" id="IPR058923">
    <property type="entry name" value="RCC1-like_dom"/>
</dbReference>
<dbReference type="GO" id="GO:0005085">
    <property type="term" value="F:guanyl-nucleotide exchange factor activity"/>
    <property type="evidence" value="ECO:0007669"/>
    <property type="project" value="TreeGrafter"/>
</dbReference>